<name>A0AAD7DHT5_MYCRO</name>
<organism evidence="2 3">
    <name type="scientific">Mycena rosella</name>
    <name type="common">Pink bonnet</name>
    <name type="synonym">Agaricus rosellus</name>
    <dbReference type="NCBI Taxonomy" id="1033263"/>
    <lineage>
        <taxon>Eukaryota</taxon>
        <taxon>Fungi</taxon>
        <taxon>Dikarya</taxon>
        <taxon>Basidiomycota</taxon>
        <taxon>Agaricomycotina</taxon>
        <taxon>Agaricomycetes</taxon>
        <taxon>Agaricomycetidae</taxon>
        <taxon>Agaricales</taxon>
        <taxon>Marasmiineae</taxon>
        <taxon>Mycenaceae</taxon>
        <taxon>Mycena</taxon>
    </lineage>
</organism>
<reference evidence="2" key="1">
    <citation type="submission" date="2023-03" db="EMBL/GenBank/DDBJ databases">
        <title>Massive genome expansion in bonnet fungi (Mycena s.s.) driven by repeated elements and novel gene families across ecological guilds.</title>
        <authorList>
            <consortium name="Lawrence Berkeley National Laboratory"/>
            <person name="Harder C.B."/>
            <person name="Miyauchi S."/>
            <person name="Viragh M."/>
            <person name="Kuo A."/>
            <person name="Thoen E."/>
            <person name="Andreopoulos B."/>
            <person name="Lu D."/>
            <person name="Skrede I."/>
            <person name="Drula E."/>
            <person name="Henrissat B."/>
            <person name="Morin E."/>
            <person name="Kohler A."/>
            <person name="Barry K."/>
            <person name="LaButti K."/>
            <person name="Morin E."/>
            <person name="Salamov A."/>
            <person name="Lipzen A."/>
            <person name="Mereny Z."/>
            <person name="Hegedus B."/>
            <person name="Baldrian P."/>
            <person name="Stursova M."/>
            <person name="Weitz H."/>
            <person name="Taylor A."/>
            <person name="Grigoriev I.V."/>
            <person name="Nagy L.G."/>
            <person name="Martin F."/>
            <person name="Kauserud H."/>
        </authorList>
    </citation>
    <scope>NUCLEOTIDE SEQUENCE</scope>
    <source>
        <strain evidence="2">CBHHK067</strain>
    </source>
</reference>
<feature type="region of interest" description="Disordered" evidence="1">
    <location>
        <begin position="23"/>
        <end position="115"/>
    </location>
</feature>
<evidence type="ECO:0000313" key="3">
    <source>
        <dbReference type="Proteomes" id="UP001221757"/>
    </source>
</evidence>
<accession>A0AAD7DHT5</accession>
<gene>
    <name evidence="2" type="ORF">B0H17DRAFT_1200669</name>
</gene>
<proteinExistence type="predicted"/>
<feature type="compositionally biased region" description="Pro residues" evidence="1">
    <location>
        <begin position="80"/>
        <end position="94"/>
    </location>
</feature>
<sequence>MPGITRSFSPSCIQVSAVVPAPAHDVPPLHLPPALDAAPARPMQHTARARCFRRPPLAPTTPSTSLPPQRPSAHPTTSSSPPPHMTLHARPPPQRLRRRGAAPDARTESWLAGLDSLQRLKL</sequence>
<evidence type="ECO:0000313" key="2">
    <source>
        <dbReference type="EMBL" id="KAJ7692085.1"/>
    </source>
</evidence>
<dbReference type="AlphaFoldDB" id="A0AAD7DHT5"/>
<protein>
    <submittedName>
        <fullName evidence="2">Uncharacterized protein</fullName>
    </submittedName>
</protein>
<feature type="compositionally biased region" description="Low complexity" evidence="1">
    <location>
        <begin position="60"/>
        <end position="79"/>
    </location>
</feature>
<evidence type="ECO:0000256" key="1">
    <source>
        <dbReference type="SAM" id="MobiDB-lite"/>
    </source>
</evidence>
<feature type="compositionally biased region" description="Low complexity" evidence="1">
    <location>
        <begin position="23"/>
        <end position="40"/>
    </location>
</feature>
<dbReference type="EMBL" id="JARKIE010000054">
    <property type="protein sequence ID" value="KAJ7692085.1"/>
    <property type="molecule type" value="Genomic_DNA"/>
</dbReference>
<dbReference type="Proteomes" id="UP001221757">
    <property type="component" value="Unassembled WGS sequence"/>
</dbReference>
<comment type="caution">
    <text evidence="2">The sequence shown here is derived from an EMBL/GenBank/DDBJ whole genome shotgun (WGS) entry which is preliminary data.</text>
</comment>
<keyword evidence="3" id="KW-1185">Reference proteome</keyword>